<dbReference type="Proteomes" id="UP000295468">
    <property type="component" value="Unassembled WGS sequence"/>
</dbReference>
<organism evidence="2 3">
    <name type="scientific">Zeaxanthinibacter enoshimensis</name>
    <dbReference type="NCBI Taxonomy" id="392009"/>
    <lineage>
        <taxon>Bacteria</taxon>
        <taxon>Pseudomonadati</taxon>
        <taxon>Bacteroidota</taxon>
        <taxon>Flavobacteriia</taxon>
        <taxon>Flavobacteriales</taxon>
        <taxon>Flavobacteriaceae</taxon>
        <taxon>Zeaxanthinibacter</taxon>
    </lineage>
</organism>
<evidence type="ECO:0000313" key="2">
    <source>
        <dbReference type="EMBL" id="TDQ33320.1"/>
    </source>
</evidence>
<keyword evidence="3" id="KW-1185">Reference proteome</keyword>
<keyword evidence="1" id="KW-0812">Transmembrane</keyword>
<keyword evidence="1" id="KW-0472">Membrane</keyword>
<comment type="caution">
    <text evidence="2">The sequence shown here is derived from an EMBL/GenBank/DDBJ whole genome shotgun (WGS) entry which is preliminary data.</text>
</comment>
<sequence length="94" mass="10354">MNSKRDILTGFLVGLIANTIGTLLYILLFSDLSIADTWNAAVEQEHVGSLLALGAILNLLAFFGFLRIRRDNRAKGVLMATVLTALVILYYKLN</sequence>
<gene>
    <name evidence="2" type="ORF">CLV82_1159</name>
</gene>
<reference evidence="2 3" key="1">
    <citation type="submission" date="2019-03" db="EMBL/GenBank/DDBJ databases">
        <title>Genomic Encyclopedia of Archaeal and Bacterial Type Strains, Phase II (KMG-II): from individual species to whole genera.</title>
        <authorList>
            <person name="Goeker M."/>
        </authorList>
    </citation>
    <scope>NUCLEOTIDE SEQUENCE [LARGE SCALE GENOMIC DNA]</scope>
    <source>
        <strain evidence="2 3">DSM 18435</strain>
    </source>
</reference>
<dbReference type="AlphaFoldDB" id="A0A4R6TQ66"/>
<evidence type="ECO:0000313" key="3">
    <source>
        <dbReference type="Proteomes" id="UP000295468"/>
    </source>
</evidence>
<evidence type="ECO:0000256" key="1">
    <source>
        <dbReference type="SAM" id="Phobius"/>
    </source>
</evidence>
<feature type="transmembrane region" description="Helical" evidence="1">
    <location>
        <begin position="47"/>
        <end position="65"/>
    </location>
</feature>
<feature type="transmembrane region" description="Helical" evidence="1">
    <location>
        <begin position="77"/>
        <end position="93"/>
    </location>
</feature>
<proteinExistence type="predicted"/>
<dbReference type="EMBL" id="SNYI01000001">
    <property type="protein sequence ID" value="TDQ33320.1"/>
    <property type="molecule type" value="Genomic_DNA"/>
</dbReference>
<accession>A0A4R6TQ66</accession>
<protein>
    <submittedName>
        <fullName evidence="2">Uncharacterized protein</fullName>
    </submittedName>
</protein>
<feature type="transmembrane region" description="Helical" evidence="1">
    <location>
        <begin position="7"/>
        <end position="27"/>
    </location>
</feature>
<keyword evidence="1" id="KW-1133">Transmembrane helix</keyword>
<dbReference type="OrthoDB" id="1362378at2"/>
<name>A0A4R6TQ66_9FLAO</name>
<dbReference type="RefSeq" id="WP_133643318.1">
    <property type="nucleotide sequence ID" value="NZ_SNYI01000001.1"/>
</dbReference>